<dbReference type="InterPro" id="IPR025554">
    <property type="entry name" value="DUF4140"/>
</dbReference>
<dbReference type="InterPro" id="IPR037291">
    <property type="entry name" value="DUF4139"/>
</dbReference>
<sequence length="552" mass="60316">MVTTEKHTFAIDSAHDSVITHVNLYQDMARVARSYTVNVDAGQTELSMSSLPNVMDYDSLRVEGRGAAVIQGVTAFKQGLQAPDETSPLLDELKVKKAKVGHAIERCKKAIGAVDAYMGNISVEHLDISKLGEAMDIYDTTEEKWDSKVLELEEELRAIEGQIEAEKKRLKESGGNRQLRTVVASAAVSQAHWEAGYDLRVDLEDKERTVKLVYKAAISQQTGEDWKDVPIFLETALPTFGLDPPTLGIWALSHTKATRLRQTQFVRQPLGGKAARKQMADPGEDFIQPLTATVSSEGYVNATFQLPGLTSVPSDDEEHKVVIAELELPVKMAWTCVPKLDTRVFLEATIINTSDFTLLEGESNIYVDGCFISRVDLSLVSPGETFKAHLGVDPTIRVTYHPRTDKVAETGFYHKSIKYSYSQRVSVHNTKPIAIEGLRITDNIPVSQDANITVTLLQPLLPVPVPAAASASASASTASSKNAAMRERVRVAEGVKAQWVGADDKDVDAGSLGKDGHFEWVCDVPAMGKMGLVLEYEVVSTDKDAVIYGLGS</sequence>
<dbReference type="Pfam" id="PF13598">
    <property type="entry name" value="DUF4139"/>
    <property type="match status" value="1"/>
</dbReference>
<dbReference type="OrthoDB" id="10068793at2759"/>
<evidence type="ECO:0008006" key="6">
    <source>
        <dbReference type="Google" id="ProtNLM"/>
    </source>
</evidence>
<gene>
    <name evidence="4" type="ORF">CVT26_007228</name>
</gene>
<name>A0A409VMD2_9AGAR</name>
<evidence type="ECO:0000313" key="4">
    <source>
        <dbReference type="EMBL" id="PPQ67434.1"/>
    </source>
</evidence>
<dbReference type="Pfam" id="PF13600">
    <property type="entry name" value="DUF4140"/>
    <property type="match status" value="1"/>
</dbReference>
<proteinExistence type="predicted"/>
<keyword evidence="1" id="KW-0175">Coiled coil</keyword>
<dbReference type="EMBL" id="NHYE01005612">
    <property type="protein sequence ID" value="PPQ67434.1"/>
    <property type="molecule type" value="Genomic_DNA"/>
</dbReference>
<feature type="domain" description="DUF4140" evidence="3">
    <location>
        <begin position="22"/>
        <end position="118"/>
    </location>
</feature>
<feature type="coiled-coil region" evidence="1">
    <location>
        <begin position="142"/>
        <end position="169"/>
    </location>
</feature>
<comment type="caution">
    <text evidence="4">The sequence shown here is derived from an EMBL/GenBank/DDBJ whole genome shotgun (WGS) entry which is preliminary data.</text>
</comment>
<dbReference type="InterPro" id="IPR011935">
    <property type="entry name" value="CHP02231"/>
</dbReference>
<evidence type="ECO:0000313" key="5">
    <source>
        <dbReference type="Proteomes" id="UP000284706"/>
    </source>
</evidence>
<dbReference type="STRING" id="231916.A0A409VMD2"/>
<organism evidence="4 5">
    <name type="scientific">Gymnopilus dilepis</name>
    <dbReference type="NCBI Taxonomy" id="231916"/>
    <lineage>
        <taxon>Eukaryota</taxon>
        <taxon>Fungi</taxon>
        <taxon>Dikarya</taxon>
        <taxon>Basidiomycota</taxon>
        <taxon>Agaricomycotina</taxon>
        <taxon>Agaricomycetes</taxon>
        <taxon>Agaricomycetidae</taxon>
        <taxon>Agaricales</taxon>
        <taxon>Agaricineae</taxon>
        <taxon>Hymenogastraceae</taxon>
        <taxon>Gymnopilus</taxon>
    </lineage>
</organism>
<evidence type="ECO:0000256" key="1">
    <source>
        <dbReference type="SAM" id="Coils"/>
    </source>
</evidence>
<dbReference type="Proteomes" id="UP000284706">
    <property type="component" value="Unassembled WGS sequence"/>
</dbReference>
<reference evidence="4 5" key="1">
    <citation type="journal article" date="2018" name="Evol. Lett.">
        <title>Horizontal gene cluster transfer increased hallucinogenic mushroom diversity.</title>
        <authorList>
            <person name="Reynolds H.T."/>
            <person name="Vijayakumar V."/>
            <person name="Gluck-Thaler E."/>
            <person name="Korotkin H.B."/>
            <person name="Matheny P.B."/>
            <person name="Slot J.C."/>
        </authorList>
    </citation>
    <scope>NUCLEOTIDE SEQUENCE [LARGE SCALE GENOMIC DNA]</scope>
    <source>
        <strain evidence="4 5">SRW20</strain>
    </source>
</reference>
<protein>
    <recommendedName>
        <fullName evidence="6">DUF4139 domain-containing protein</fullName>
    </recommendedName>
</protein>
<accession>A0A409VMD2</accession>
<keyword evidence="5" id="KW-1185">Reference proteome</keyword>
<dbReference type="PANTHER" id="PTHR31005:SF8">
    <property type="entry name" value="DUF4139 DOMAIN-CONTAINING PROTEIN"/>
    <property type="match status" value="1"/>
</dbReference>
<dbReference type="AlphaFoldDB" id="A0A409VMD2"/>
<dbReference type="PANTHER" id="PTHR31005">
    <property type="entry name" value="DUF4139 DOMAIN-CONTAINING PROTEIN"/>
    <property type="match status" value="1"/>
</dbReference>
<dbReference type="NCBIfam" id="TIGR02231">
    <property type="entry name" value="mucoidy inhibitor MuiA family protein"/>
    <property type="match status" value="1"/>
</dbReference>
<dbReference type="InParanoid" id="A0A409VMD2"/>
<evidence type="ECO:0000259" key="3">
    <source>
        <dbReference type="Pfam" id="PF13600"/>
    </source>
</evidence>
<feature type="domain" description="DUF4139" evidence="2">
    <location>
        <begin position="185"/>
        <end position="459"/>
    </location>
</feature>
<evidence type="ECO:0000259" key="2">
    <source>
        <dbReference type="Pfam" id="PF13598"/>
    </source>
</evidence>